<evidence type="ECO:0000313" key="2">
    <source>
        <dbReference type="EMBL" id="TWU28106.1"/>
    </source>
</evidence>
<evidence type="ECO:0000256" key="1">
    <source>
        <dbReference type="SAM" id="SignalP"/>
    </source>
</evidence>
<name>A0A5C6CYN4_9BACT</name>
<accession>A0A5C6CYN4</accession>
<dbReference type="AlphaFoldDB" id="A0A5C6CYN4"/>
<dbReference type="EMBL" id="SJPS01000002">
    <property type="protein sequence ID" value="TWU28106.1"/>
    <property type="molecule type" value="Genomic_DNA"/>
</dbReference>
<protein>
    <recommendedName>
        <fullName evidence="4">TIGR03790 family protein</fullName>
    </recommendedName>
</protein>
<evidence type="ECO:0000313" key="3">
    <source>
        <dbReference type="Proteomes" id="UP000318437"/>
    </source>
</evidence>
<keyword evidence="1" id="KW-0732">Signal</keyword>
<keyword evidence="3" id="KW-1185">Reference proteome</keyword>
<gene>
    <name evidence="2" type="ORF">Pla144_13930</name>
</gene>
<proteinExistence type="predicted"/>
<dbReference type="Proteomes" id="UP000318437">
    <property type="component" value="Unassembled WGS sequence"/>
</dbReference>
<dbReference type="Gene3D" id="2.60.40.10">
    <property type="entry name" value="Immunoglobulins"/>
    <property type="match status" value="1"/>
</dbReference>
<comment type="caution">
    <text evidence="2">The sequence shown here is derived from an EMBL/GenBank/DDBJ whole genome shotgun (WGS) entry which is preliminary data.</text>
</comment>
<evidence type="ECO:0008006" key="4">
    <source>
        <dbReference type="Google" id="ProtNLM"/>
    </source>
</evidence>
<feature type="chain" id="PRO_5022913699" description="TIGR03790 family protein" evidence="1">
    <location>
        <begin position="24"/>
        <end position="572"/>
    </location>
</feature>
<dbReference type="PROSITE" id="PS51257">
    <property type="entry name" value="PROKAR_LIPOPROTEIN"/>
    <property type="match status" value="1"/>
</dbReference>
<sequence precursor="true">MRQHRTNLCSLLLVFVCLLVACAYCSEECIAGGGPENLFLVVNSNSQDSMTVANHYINFRKIPATNVFYLDYPAGRISAPSSQFKKRILEPVLTQIKDRKLTSQIDYIAYSCDFPWKINFADQFSTETLPRQQTPWLSLPAATYLSAFVLADRKEMLGALSNFYCTPVNNLIVVSRGFRSSYRWSLGGRRAGAEGLPYMLSAMLGVNTVPGNTVDEIVWYLKRAAGADGTKPKGTIYYVKNKTIRSTVRDKDFAEAARQVRLAGVNAEVIEGFFPENKQNVAGVTCGRHVVNPAGSHCRFLPGSFFDNLTSAGGQFLPQNKQTCISEFLRMGAAGACGTVVEPLALPPKFPNATLFPHYVHGCSMAESFYQSLAAPFQQILVGDPLCQPWATIPEVSLDGITEGSFVGGTVNITPRVSKIEGGVSTLRFFVDGVFQNECRDGQVFAWDTTKFSDGFHEIRMVATDNTPIETQGRWMAEIAIKNGTEAVQLSVEKDSLEATSDYLIVAVNSTNKAETSVSCNGLELGKVESGNGQISISKAKLGTGPLTLVATSKGSPGLRSRALDIVLPNQK</sequence>
<dbReference type="InterPro" id="IPR013783">
    <property type="entry name" value="Ig-like_fold"/>
</dbReference>
<organism evidence="2 3">
    <name type="scientific">Bythopirellula polymerisocia</name>
    <dbReference type="NCBI Taxonomy" id="2528003"/>
    <lineage>
        <taxon>Bacteria</taxon>
        <taxon>Pseudomonadati</taxon>
        <taxon>Planctomycetota</taxon>
        <taxon>Planctomycetia</taxon>
        <taxon>Pirellulales</taxon>
        <taxon>Lacipirellulaceae</taxon>
        <taxon>Bythopirellula</taxon>
    </lineage>
</organism>
<reference evidence="2 3" key="1">
    <citation type="submission" date="2019-02" db="EMBL/GenBank/DDBJ databases">
        <title>Deep-cultivation of Planctomycetes and their phenomic and genomic characterization uncovers novel biology.</title>
        <authorList>
            <person name="Wiegand S."/>
            <person name="Jogler M."/>
            <person name="Boedeker C."/>
            <person name="Pinto D."/>
            <person name="Vollmers J."/>
            <person name="Rivas-Marin E."/>
            <person name="Kohn T."/>
            <person name="Peeters S.H."/>
            <person name="Heuer A."/>
            <person name="Rast P."/>
            <person name="Oberbeckmann S."/>
            <person name="Bunk B."/>
            <person name="Jeske O."/>
            <person name="Meyerdierks A."/>
            <person name="Storesund J.E."/>
            <person name="Kallscheuer N."/>
            <person name="Luecker S."/>
            <person name="Lage O.M."/>
            <person name="Pohl T."/>
            <person name="Merkel B.J."/>
            <person name="Hornburger P."/>
            <person name="Mueller R.-W."/>
            <person name="Bruemmer F."/>
            <person name="Labrenz M."/>
            <person name="Spormann A.M."/>
            <person name="Op Den Camp H."/>
            <person name="Overmann J."/>
            <person name="Amann R."/>
            <person name="Jetten M.S.M."/>
            <person name="Mascher T."/>
            <person name="Medema M.H."/>
            <person name="Devos D.P."/>
            <person name="Kaster A.-K."/>
            <person name="Ovreas L."/>
            <person name="Rohde M."/>
            <person name="Galperin M.Y."/>
            <person name="Jogler C."/>
        </authorList>
    </citation>
    <scope>NUCLEOTIDE SEQUENCE [LARGE SCALE GENOMIC DNA]</scope>
    <source>
        <strain evidence="2 3">Pla144</strain>
    </source>
</reference>
<feature type="signal peptide" evidence="1">
    <location>
        <begin position="1"/>
        <end position="23"/>
    </location>
</feature>